<dbReference type="RefSeq" id="WP_129121647.1">
    <property type="nucleotide sequence ID" value="NZ_PEIB01000005.1"/>
</dbReference>
<organism evidence="6 7">
    <name type="scientific">Veronia nyctiphanis</name>
    <dbReference type="NCBI Taxonomy" id="1278244"/>
    <lineage>
        <taxon>Bacteria</taxon>
        <taxon>Pseudomonadati</taxon>
        <taxon>Pseudomonadota</taxon>
        <taxon>Gammaproteobacteria</taxon>
        <taxon>Vibrionales</taxon>
        <taxon>Vibrionaceae</taxon>
        <taxon>Veronia</taxon>
    </lineage>
</organism>
<proteinExistence type="inferred from homology"/>
<dbReference type="Pfam" id="PF00126">
    <property type="entry name" value="HTH_1"/>
    <property type="match status" value="1"/>
</dbReference>
<sequence length="322" mass="37149">MKRKINVNHLVYLRLLLEEKSVSRAAKRAFVSQPAMSKALHNLREMTGDPLLLRDGNSLRLTPFAASTKKKLSVAMEQLENLFDHDFFDAETSNRTFVIASSDYFSNYVLPKVFFQLEKTAPNIRYTILDWSEKDKNILQNATLDVAAAAFISKPTSDNQTVYKKFGEDYPVCVMSDRHPLKGKELTAELYNSYPKVIISNRKNNPSILEEFFTDNKNTHTHKISVPYYTAAFELIKQSHYLLVVPLHIAGEMSKNYPFSISELPNNISPISYYLMWSTLTDGDNGHRWLRENLIEIMNADFEKAKQRGNQKMTESRRELYV</sequence>
<dbReference type="InterPro" id="IPR005119">
    <property type="entry name" value="LysR_subst-bd"/>
</dbReference>
<dbReference type="InterPro" id="IPR036390">
    <property type="entry name" value="WH_DNA-bd_sf"/>
</dbReference>
<dbReference type="Gene3D" id="3.40.190.10">
    <property type="entry name" value="Periplasmic binding protein-like II"/>
    <property type="match status" value="2"/>
</dbReference>
<dbReference type="PRINTS" id="PR00039">
    <property type="entry name" value="HTHLYSR"/>
</dbReference>
<comment type="similarity">
    <text evidence="1">Belongs to the LysR transcriptional regulatory family.</text>
</comment>
<dbReference type="InterPro" id="IPR036388">
    <property type="entry name" value="WH-like_DNA-bd_sf"/>
</dbReference>
<keyword evidence="7" id="KW-1185">Reference proteome</keyword>
<protein>
    <recommendedName>
        <fullName evidence="5">HTH lysR-type domain-containing protein</fullName>
    </recommendedName>
</protein>
<dbReference type="InterPro" id="IPR050389">
    <property type="entry name" value="LysR-type_TF"/>
</dbReference>
<accession>A0A4Q0YTD2</accession>
<gene>
    <name evidence="6" type="ORF">CS022_06785</name>
</gene>
<evidence type="ECO:0000313" key="6">
    <source>
        <dbReference type="EMBL" id="RXJ73973.1"/>
    </source>
</evidence>
<dbReference type="AlphaFoldDB" id="A0A4Q0YTD2"/>
<dbReference type="OrthoDB" id="8557381at2"/>
<dbReference type="PANTHER" id="PTHR30118">
    <property type="entry name" value="HTH-TYPE TRANSCRIPTIONAL REGULATOR LEUO-RELATED"/>
    <property type="match status" value="1"/>
</dbReference>
<reference evidence="6 7" key="1">
    <citation type="submission" date="2017-10" db="EMBL/GenBank/DDBJ databases">
        <title>Nyctiphanis sp. nov., isolated from the stomach of the euphausiid Nyctiphanes simplex (Hansen, 1911) in the Gulf of California.</title>
        <authorList>
            <person name="Gomez-Gil B."/>
            <person name="Aguilar-Mendez M."/>
            <person name="Lopez-Cortes A."/>
            <person name="Gomez-Gutierrez J."/>
            <person name="Roque A."/>
            <person name="Lang E."/>
            <person name="Gonzalez-Castillo A."/>
        </authorList>
    </citation>
    <scope>NUCLEOTIDE SEQUENCE [LARGE SCALE GENOMIC DNA]</scope>
    <source>
        <strain evidence="6 7">CAIM 600</strain>
    </source>
</reference>
<feature type="domain" description="HTH lysR-type" evidence="5">
    <location>
        <begin position="5"/>
        <end position="62"/>
    </location>
</feature>
<keyword evidence="4" id="KW-0804">Transcription</keyword>
<dbReference type="InterPro" id="IPR037402">
    <property type="entry name" value="YidZ_PBP2"/>
</dbReference>
<dbReference type="PANTHER" id="PTHR30118:SF15">
    <property type="entry name" value="TRANSCRIPTIONAL REGULATORY PROTEIN"/>
    <property type="match status" value="1"/>
</dbReference>
<name>A0A4Q0YTD2_9GAMM</name>
<dbReference type="PROSITE" id="PS50931">
    <property type="entry name" value="HTH_LYSR"/>
    <property type="match status" value="1"/>
</dbReference>
<evidence type="ECO:0000313" key="7">
    <source>
        <dbReference type="Proteomes" id="UP000290287"/>
    </source>
</evidence>
<dbReference type="GO" id="GO:0003677">
    <property type="term" value="F:DNA binding"/>
    <property type="evidence" value="ECO:0007669"/>
    <property type="project" value="UniProtKB-KW"/>
</dbReference>
<evidence type="ECO:0000256" key="3">
    <source>
        <dbReference type="ARBA" id="ARBA00023125"/>
    </source>
</evidence>
<keyword evidence="3" id="KW-0238">DNA-binding</keyword>
<dbReference type="Gene3D" id="1.10.10.10">
    <property type="entry name" value="Winged helix-like DNA-binding domain superfamily/Winged helix DNA-binding domain"/>
    <property type="match status" value="1"/>
</dbReference>
<evidence type="ECO:0000256" key="4">
    <source>
        <dbReference type="ARBA" id="ARBA00023163"/>
    </source>
</evidence>
<dbReference type="InterPro" id="IPR000847">
    <property type="entry name" value="LysR_HTH_N"/>
</dbReference>
<dbReference type="CDD" id="cd08417">
    <property type="entry name" value="PBP2_Nitroaromatics_like"/>
    <property type="match status" value="1"/>
</dbReference>
<evidence type="ECO:0000256" key="1">
    <source>
        <dbReference type="ARBA" id="ARBA00009437"/>
    </source>
</evidence>
<evidence type="ECO:0000256" key="2">
    <source>
        <dbReference type="ARBA" id="ARBA00023015"/>
    </source>
</evidence>
<dbReference type="Pfam" id="PF03466">
    <property type="entry name" value="LysR_substrate"/>
    <property type="match status" value="1"/>
</dbReference>
<dbReference type="SUPFAM" id="SSF53850">
    <property type="entry name" value="Periplasmic binding protein-like II"/>
    <property type="match status" value="1"/>
</dbReference>
<comment type="caution">
    <text evidence="6">The sequence shown here is derived from an EMBL/GenBank/DDBJ whole genome shotgun (WGS) entry which is preliminary data.</text>
</comment>
<dbReference type="GO" id="GO:0003700">
    <property type="term" value="F:DNA-binding transcription factor activity"/>
    <property type="evidence" value="ECO:0007669"/>
    <property type="project" value="InterPro"/>
</dbReference>
<keyword evidence="2" id="KW-0805">Transcription regulation</keyword>
<dbReference type="EMBL" id="PEIB01000005">
    <property type="protein sequence ID" value="RXJ73973.1"/>
    <property type="molecule type" value="Genomic_DNA"/>
</dbReference>
<dbReference type="SUPFAM" id="SSF46785">
    <property type="entry name" value="Winged helix' DNA-binding domain"/>
    <property type="match status" value="1"/>
</dbReference>
<dbReference type="Proteomes" id="UP000290287">
    <property type="component" value="Unassembled WGS sequence"/>
</dbReference>
<evidence type="ECO:0000259" key="5">
    <source>
        <dbReference type="PROSITE" id="PS50931"/>
    </source>
</evidence>